<keyword evidence="8" id="KW-1185">Reference proteome</keyword>
<dbReference type="PANTHER" id="PTHR30250">
    <property type="entry name" value="PST FAMILY PREDICTED COLANIC ACID TRANSPORTER"/>
    <property type="match status" value="1"/>
</dbReference>
<protein>
    <submittedName>
        <fullName evidence="7">Oligosaccharide flippase family protein</fullName>
    </submittedName>
</protein>
<feature type="transmembrane region" description="Helical" evidence="6">
    <location>
        <begin position="188"/>
        <end position="211"/>
    </location>
</feature>
<feature type="transmembrane region" description="Helical" evidence="6">
    <location>
        <begin position="94"/>
        <end position="118"/>
    </location>
</feature>
<comment type="caution">
    <text evidence="7">The sequence shown here is derived from an EMBL/GenBank/DDBJ whole genome shotgun (WGS) entry which is preliminary data.</text>
</comment>
<feature type="transmembrane region" description="Helical" evidence="6">
    <location>
        <begin position="365"/>
        <end position="384"/>
    </location>
</feature>
<dbReference type="InterPro" id="IPR002797">
    <property type="entry name" value="Polysacc_synth"/>
</dbReference>
<feature type="transmembrane region" description="Helical" evidence="6">
    <location>
        <begin position="163"/>
        <end position="182"/>
    </location>
</feature>
<feature type="transmembrane region" description="Helical" evidence="6">
    <location>
        <begin position="124"/>
        <end position="142"/>
    </location>
</feature>
<organism evidence="7 8">
    <name type="scientific">Effusibacillus consociatus</name>
    <dbReference type="NCBI Taxonomy" id="1117041"/>
    <lineage>
        <taxon>Bacteria</taxon>
        <taxon>Bacillati</taxon>
        <taxon>Bacillota</taxon>
        <taxon>Bacilli</taxon>
        <taxon>Bacillales</taxon>
        <taxon>Alicyclobacillaceae</taxon>
        <taxon>Effusibacillus</taxon>
    </lineage>
</organism>
<name>A0ABV9Q810_9BACL</name>
<evidence type="ECO:0000256" key="3">
    <source>
        <dbReference type="ARBA" id="ARBA00022692"/>
    </source>
</evidence>
<dbReference type="InterPro" id="IPR024923">
    <property type="entry name" value="PG_synth_SpoVB"/>
</dbReference>
<keyword evidence="2" id="KW-1003">Cell membrane</keyword>
<dbReference type="Pfam" id="PF01943">
    <property type="entry name" value="Polysacc_synt"/>
    <property type="match status" value="1"/>
</dbReference>
<evidence type="ECO:0000256" key="6">
    <source>
        <dbReference type="SAM" id="Phobius"/>
    </source>
</evidence>
<keyword evidence="4 6" id="KW-1133">Transmembrane helix</keyword>
<dbReference type="CDD" id="cd13124">
    <property type="entry name" value="MATE_SpoVB_like"/>
    <property type="match status" value="1"/>
</dbReference>
<reference evidence="8" key="1">
    <citation type="journal article" date="2019" name="Int. J. Syst. Evol. Microbiol.">
        <title>The Global Catalogue of Microorganisms (GCM) 10K type strain sequencing project: providing services to taxonomists for standard genome sequencing and annotation.</title>
        <authorList>
            <consortium name="The Broad Institute Genomics Platform"/>
            <consortium name="The Broad Institute Genome Sequencing Center for Infectious Disease"/>
            <person name="Wu L."/>
            <person name="Ma J."/>
        </authorList>
    </citation>
    <scope>NUCLEOTIDE SEQUENCE [LARGE SCALE GENOMIC DNA]</scope>
    <source>
        <strain evidence="8">WYCCWR 12678</strain>
    </source>
</reference>
<feature type="transmembrane region" description="Helical" evidence="6">
    <location>
        <begin position="326"/>
        <end position="345"/>
    </location>
</feature>
<dbReference type="RefSeq" id="WP_380029123.1">
    <property type="nucleotide sequence ID" value="NZ_JBHSHC010000153.1"/>
</dbReference>
<evidence type="ECO:0000256" key="4">
    <source>
        <dbReference type="ARBA" id="ARBA00022989"/>
    </source>
</evidence>
<evidence type="ECO:0000256" key="5">
    <source>
        <dbReference type="ARBA" id="ARBA00023136"/>
    </source>
</evidence>
<comment type="subcellular location">
    <subcellularLocation>
        <location evidence="1">Cell membrane</location>
        <topology evidence="1">Multi-pass membrane protein</topology>
    </subcellularLocation>
</comment>
<feature type="transmembrane region" description="Helical" evidence="6">
    <location>
        <begin position="448"/>
        <end position="467"/>
    </location>
</feature>
<dbReference type="PANTHER" id="PTHR30250:SF21">
    <property type="entry name" value="LIPID II FLIPPASE MURJ"/>
    <property type="match status" value="1"/>
</dbReference>
<keyword evidence="5 6" id="KW-0472">Membrane</keyword>
<dbReference type="EMBL" id="JBHSHC010000153">
    <property type="protein sequence ID" value="MFC4769979.1"/>
    <property type="molecule type" value="Genomic_DNA"/>
</dbReference>
<evidence type="ECO:0000256" key="1">
    <source>
        <dbReference type="ARBA" id="ARBA00004651"/>
    </source>
</evidence>
<feature type="transmembrane region" description="Helical" evidence="6">
    <location>
        <begin position="52"/>
        <end position="73"/>
    </location>
</feature>
<evidence type="ECO:0000313" key="8">
    <source>
        <dbReference type="Proteomes" id="UP001596002"/>
    </source>
</evidence>
<feature type="transmembrane region" description="Helical" evidence="6">
    <location>
        <begin position="487"/>
        <end position="509"/>
    </location>
</feature>
<sequence>MNTTKSQTFVKGAVALALAGMISKILGVVYVVPLQNMIGSYGMGLYQIAYNLYIIALYLALAGFPLALSKAIAERTVENDYDGAEQIFKLSMRLMLATGVTAFVILFFGAPWLAALAGESQATLAIRALAFAILVVPILAAYRGYLQGYQNMAPSGMSQVIEQFVRVAVILTGTYLVLKLGYDVSYGAATATFGGMVGAVASLLMVMYFVAKMRRGFQNRRTGRTSPDSWPMLRKLIAYAIPISLGTLVLPIAQLVDTYTVINLLKWIGVAQKEATESFGILTNDGYRLIQLPVTVATAIGTSLLPAITEAVSSKNETLMKERIDISFRLISLTILPATAVLFVLAEPIDMMLFRHTDGANVMRIVSFMGILMSFEILTTYMLQGIGYMYLPVRNMLIGTGSKFALNLALIPVLGIEGAAVSASLAYLFSSWLNIRSVFKLTGVRLKLGMMLTRPLAASIVMGFMLWGSHRVLLGLFEDVIESARLLATVELMIILPLGGIFYGILTLVMGSITRRELSFIPKIGPKLNRLIERYPWLMRQ</sequence>
<dbReference type="InterPro" id="IPR050833">
    <property type="entry name" value="Poly_Biosynth_Transport"/>
</dbReference>
<feature type="transmembrane region" description="Helical" evidence="6">
    <location>
        <begin position="236"/>
        <end position="256"/>
    </location>
</feature>
<keyword evidence="3 6" id="KW-0812">Transmembrane</keyword>
<dbReference type="Proteomes" id="UP001596002">
    <property type="component" value="Unassembled WGS sequence"/>
</dbReference>
<feature type="transmembrane region" description="Helical" evidence="6">
    <location>
        <begin position="404"/>
        <end position="428"/>
    </location>
</feature>
<dbReference type="PIRSF" id="PIRSF038958">
    <property type="entry name" value="PG_synth_SpoVB"/>
    <property type="match status" value="1"/>
</dbReference>
<gene>
    <name evidence="7" type="ORF">ACFO8Q_22085</name>
</gene>
<evidence type="ECO:0000256" key="2">
    <source>
        <dbReference type="ARBA" id="ARBA00022475"/>
    </source>
</evidence>
<evidence type="ECO:0000313" key="7">
    <source>
        <dbReference type="EMBL" id="MFC4769979.1"/>
    </source>
</evidence>
<feature type="transmembrane region" description="Helical" evidence="6">
    <location>
        <begin position="12"/>
        <end position="32"/>
    </location>
</feature>
<proteinExistence type="predicted"/>
<accession>A0ABV9Q810</accession>